<keyword evidence="1" id="KW-0175">Coiled coil</keyword>
<feature type="region of interest" description="Disordered" evidence="2">
    <location>
        <begin position="254"/>
        <end position="312"/>
    </location>
</feature>
<evidence type="ECO:0000256" key="1">
    <source>
        <dbReference type="SAM" id="Coils"/>
    </source>
</evidence>
<evidence type="ECO:0000313" key="4">
    <source>
        <dbReference type="Proteomes" id="UP001147700"/>
    </source>
</evidence>
<comment type="caution">
    <text evidence="3">The sequence shown here is derived from an EMBL/GenBank/DDBJ whole genome shotgun (WGS) entry which is preliminary data.</text>
</comment>
<dbReference type="Proteomes" id="UP001147700">
    <property type="component" value="Unassembled WGS sequence"/>
</dbReference>
<name>A0ABT4RHD5_9ACTN</name>
<evidence type="ECO:0000256" key="2">
    <source>
        <dbReference type="SAM" id="MobiDB-lite"/>
    </source>
</evidence>
<accession>A0ABT4RHD5</accession>
<dbReference type="EMBL" id="JAPCID010000012">
    <property type="protein sequence ID" value="MDA0137963.1"/>
    <property type="molecule type" value="Genomic_DNA"/>
</dbReference>
<proteinExistence type="predicted"/>
<dbReference type="RefSeq" id="WP_270006326.1">
    <property type="nucleotide sequence ID" value="NZ_JAPCID010000012.1"/>
</dbReference>
<organism evidence="3 4">
    <name type="scientific">Solirubrobacter deserti</name>
    <dbReference type="NCBI Taxonomy" id="2282478"/>
    <lineage>
        <taxon>Bacteria</taxon>
        <taxon>Bacillati</taxon>
        <taxon>Actinomycetota</taxon>
        <taxon>Thermoleophilia</taxon>
        <taxon>Solirubrobacterales</taxon>
        <taxon>Solirubrobacteraceae</taxon>
        <taxon>Solirubrobacter</taxon>
    </lineage>
</organism>
<feature type="region of interest" description="Disordered" evidence="2">
    <location>
        <begin position="85"/>
        <end position="120"/>
    </location>
</feature>
<keyword evidence="4" id="KW-1185">Reference proteome</keyword>
<feature type="coiled-coil region" evidence="1">
    <location>
        <begin position="216"/>
        <end position="250"/>
    </location>
</feature>
<evidence type="ECO:0000313" key="3">
    <source>
        <dbReference type="EMBL" id="MDA0137963.1"/>
    </source>
</evidence>
<gene>
    <name evidence="3" type="ORF">OJ962_10660</name>
</gene>
<feature type="coiled-coil region" evidence="1">
    <location>
        <begin position="345"/>
        <end position="372"/>
    </location>
</feature>
<protein>
    <submittedName>
        <fullName evidence="3">Uncharacterized protein</fullName>
    </submittedName>
</protein>
<feature type="coiled-coil region" evidence="1">
    <location>
        <begin position="121"/>
        <end position="169"/>
    </location>
</feature>
<reference evidence="3" key="1">
    <citation type="submission" date="2022-10" db="EMBL/GenBank/DDBJ databases">
        <title>The WGS of Solirubrobacter sp. CPCC 204708.</title>
        <authorList>
            <person name="Jiang Z."/>
        </authorList>
    </citation>
    <scope>NUCLEOTIDE SEQUENCE</scope>
    <source>
        <strain evidence="3">CPCC 204708</strain>
    </source>
</reference>
<feature type="compositionally biased region" description="Low complexity" evidence="2">
    <location>
        <begin position="254"/>
        <end position="274"/>
    </location>
</feature>
<sequence>MHPSAKTAGGRRVTRWTRESIIEKIQEWNELYGEPPCSADWNPSLARWRAQEWRAERYRDGIWPSTNAAKRPFDGSFDAAVRAAGLEPHRSGPRRRPARTARPAVEQRAPEAVPRSVNDALVEADEREQALERRVAELERAVSAAERRASRAEDLLDDARARARRAGDRERRARLARDRVREANELVSVEADSAVADAGAGARAAYAQGAGAVGGSRDARRAATAAEARAAEAEARADAAERLLEAATSVTTGTTTYAHAGGRNEANGGAATRGSTANGGGAVTRGDDARGSSAVTGGAETRQASREGDSPLHATDVARGLSEAEVDARIAAAVAQAQAESGGAVAAAMAAARAAEDRAAVAERRARELATLVCGEPRQLTRAELADLRDSGPTGPAVMANALKTLHRARAAGDRRGLTDALGDVASAAVGWRDRL</sequence>